<comment type="subcellular location">
    <subcellularLocation>
        <location evidence="1">Cell membrane</location>
        <topology evidence="1">Multi-pass membrane protein</topology>
    </subcellularLocation>
</comment>
<keyword evidence="4" id="KW-1003">Cell membrane</keyword>
<keyword evidence="11" id="KW-1185">Reference proteome</keyword>
<gene>
    <name evidence="10" type="ORF">ACFO4E_21070</name>
</gene>
<evidence type="ECO:0000256" key="8">
    <source>
        <dbReference type="SAM" id="MobiDB-lite"/>
    </source>
</evidence>
<keyword evidence="3" id="KW-0813">Transport</keyword>
<evidence type="ECO:0000313" key="10">
    <source>
        <dbReference type="EMBL" id="MFC4564361.1"/>
    </source>
</evidence>
<dbReference type="InterPro" id="IPR037294">
    <property type="entry name" value="ABC_BtuC-like"/>
</dbReference>
<feature type="region of interest" description="Disordered" evidence="8">
    <location>
        <begin position="1"/>
        <end position="23"/>
    </location>
</feature>
<feature type="transmembrane region" description="Helical" evidence="9">
    <location>
        <begin position="329"/>
        <end position="347"/>
    </location>
</feature>
<feature type="compositionally biased region" description="Low complexity" evidence="8">
    <location>
        <begin position="376"/>
        <end position="387"/>
    </location>
</feature>
<protein>
    <submittedName>
        <fullName evidence="10">Iron chelate uptake ABC transporter family permease subunit</fullName>
    </submittedName>
</protein>
<feature type="transmembrane region" description="Helical" evidence="9">
    <location>
        <begin position="85"/>
        <end position="103"/>
    </location>
</feature>
<dbReference type="SUPFAM" id="SSF81345">
    <property type="entry name" value="ABC transporter involved in vitamin B12 uptake, BtuC"/>
    <property type="match status" value="1"/>
</dbReference>
<keyword evidence="6 9" id="KW-1133">Transmembrane helix</keyword>
<evidence type="ECO:0000256" key="3">
    <source>
        <dbReference type="ARBA" id="ARBA00022448"/>
    </source>
</evidence>
<accession>A0ABV9DZM8</accession>
<dbReference type="RefSeq" id="WP_378577399.1">
    <property type="nucleotide sequence ID" value="NZ_JBHSFQ010000023.1"/>
</dbReference>
<feature type="transmembrane region" description="Helical" evidence="9">
    <location>
        <begin position="167"/>
        <end position="188"/>
    </location>
</feature>
<comment type="caution">
    <text evidence="10">The sequence shown here is derived from an EMBL/GenBank/DDBJ whole genome shotgun (WGS) entry which is preliminary data.</text>
</comment>
<evidence type="ECO:0000256" key="6">
    <source>
        <dbReference type="ARBA" id="ARBA00022989"/>
    </source>
</evidence>
<feature type="transmembrane region" description="Helical" evidence="9">
    <location>
        <begin position="220"/>
        <end position="241"/>
    </location>
</feature>
<feature type="transmembrane region" description="Helical" evidence="9">
    <location>
        <begin position="32"/>
        <end position="50"/>
    </location>
</feature>
<feature type="transmembrane region" description="Helical" evidence="9">
    <location>
        <begin position="301"/>
        <end position="323"/>
    </location>
</feature>
<organism evidence="10 11">
    <name type="scientific">Nocardiopsis mangrovi</name>
    <dbReference type="NCBI Taxonomy" id="1179818"/>
    <lineage>
        <taxon>Bacteria</taxon>
        <taxon>Bacillati</taxon>
        <taxon>Actinomycetota</taxon>
        <taxon>Actinomycetes</taxon>
        <taxon>Streptosporangiales</taxon>
        <taxon>Nocardiopsidaceae</taxon>
        <taxon>Nocardiopsis</taxon>
    </lineage>
</organism>
<proteinExistence type="inferred from homology"/>
<comment type="similarity">
    <text evidence="2">Belongs to the binding-protein-dependent transport system permease family. FecCD subfamily.</text>
</comment>
<evidence type="ECO:0000256" key="9">
    <source>
        <dbReference type="SAM" id="Phobius"/>
    </source>
</evidence>
<dbReference type="InterPro" id="IPR000522">
    <property type="entry name" value="ABC_transptr_permease_BtuC"/>
</dbReference>
<feature type="region of interest" description="Disordered" evidence="8">
    <location>
        <begin position="357"/>
        <end position="402"/>
    </location>
</feature>
<evidence type="ECO:0000313" key="11">
    <source>
        <dbReference type="Proteomes" id="UP001595923"/>
    </source>
</evidence>
<dbReference type="PANTHER" id="PTHR30472">
    <property type="entry name" value="FERRIC ENTEROBACTIN TRANSPORT SYSTEM PERMEASE PROTEIN"/>
    <property type="match status" value="1"/>
</dbReference>
<feature type="transmembrane region" description="Helical" evidence="9">
    <location>
        <begin position="194"/>
        <end position="213"/>
    </location>
</feature>
<evidence type="ECO:0000256" key="5">
    <source>
        <dbReference type="ARBA" id="ARBA00022692"/>
    </source>
</evidence>
<reference evidence="11" key="1">
    <citation type="journal article" date="2019" name="Int. J. Syst. Evol. Microbiol.">
        <title>The Global Catalogue of Microorganisms (GCM) 10K type strain sequencing project: providing services to taxonomists for standard genome sequencing and annotation.</title>
        <authorList>
            <consortium name="The Broad Institute Genomics Platform"/>
            <consortium name="The Broad Institute Genome Sequencing Center for Infectious Disease"/>
            <person name="Wu L."/>
            <person name="Ma J."/>
        </authorList>
    </citation>
    <scope>NUCLEOTIDE SEQUENCE [LARGE SCALE GENOMIC DNA]</scope>
    <source>
        <strain evidence="11">XZYJ18</strain>
    </source>
</reference>
<dbReference type="Proteomes" id="UP001595923">
    <property type="component" value="Unassembled WGS sequence"/>
</dbReference>
<evidence type="ECO:0000256" key="4">
    <source>
        <dbReference type="ARBA" id="ARBA00022475"/>
    </source>
</evidence>
<evidence type="ECO:0000256" key="7">
    <source>
        <dbReference type="ARBA" id="ARBA00023136"/>
    </source>
</evidence>
<sequence length="402" mass="39672">MTPPAATPRPSGAPAAPGPEAVPGGGERLRPAVLLPAAALLLAAVCTAALCLGKPVLSPASITAAIADPGSLDSVILWEIRLPRMLLGLLAGAALGCAGLLLQEALRNPLAVPELLGVSAGSAAVVAATTVFALPVTGALLPALALAGGVAGGALCLAVARRAGDAASVLLTGAAVSTALTGAVYAITSMADQFQLGLVFRYLMGSLVGSGWAELRMVAPWLVLAVPLLLLCLPLLGVLGLGDDAAAALGLAPGRARLACLAVAAVLVAVVVAACGPISWVGFLAPMLARQTYPGAAPRVRLLWSGLLGGLVTVAADLAARTVFHPIELPLGAFTGSIGIIGGLLLLRARAAAGTLGPPRRAARRAPRSPADSGTPEAPEAAATPARPEAPPHAPVQGRAHP</sequence>
<keyword evidence="5 9" id="KW-0812">Transmembrane</keyword>
<evidence type="ECO:0000256" key="1">
    <source>
        <dbReference type="ARBA" id="ARBA00004651"/>
    </source>
</evidence>
<dbReference type="Gene3D" id="1.10.3470.10">
    <property type="entry name" value="ABC transporter involved in vitamin B12 uptake, BtuC"/>
    <property type="match status" value="1"/>
</dbReference>
<feature type="transmembrane region" description="Helical" evidence="9">
    <location>
        <begin position="140"/>
        <end position="160"/>
    </location>
</feature>
<evidence type="ECO:0000256" key="2">
    <source>
        <dbReference type="ARBA" id="ARBA00007935"/>
    </source>
</evidence>
<feature type="compositionally biased region" description="Low complexity" evidence="8">
    <location>
        <begin position="8"/>
        <end position="22"/>
    </location>
</feature>
<dbReference type="EMBL" id="JBHSFQ010000023">
    <property type="protein sequence ID" value="MFC4564361.1"/>
    <property type="molecule type" value="Genomic_DNA"/>
</dbReference>
<dbReference type="PANTHER" id="PTHR30472:SF37">
    <property type="entry name" value="FE(3+) DICITRATE TRANSPORT SYSTEM PERMEASE PROTEIN FECD-RELATED"/>
    <property type="match status" value="1"/>
</dbReference>
<feature type="transmembrane region" description="Helical" evidence="9">
    <location>
        <begin position="261"/>
        <end position="289"/>
    </location>
</feature>
<feature type="transmembrane region" description="Helical" evidence="9">
    <location>
        <begin position="115"/>
        <end position="134"/>
    </location>
</feature>
<dbReference type="Pfam" id="PF01032">
    <property type="entry name" value="FecCD"/>
    <property type="match status" value="1"/>
</dbReference>
<keyword evidence="7 9" id="KW-0472">Membrane</keyword>
<name>A0ABV9DZM8_9ACTN</name>